<dbReference type="SUPFAM" id="SSF55874">
    <property type="entry name" value="ATPase domain of HSP90 chaperone/DNA topoisomerase II/histidine kinase"/>
    <property type="match status" value="1"/>
</dbReference>
<dbReference type="Proteomes" id="UP000198131">
    <property type="component" value="Unassembled WGS sequence"/>
</dbReference>
<keyword evidence="2" id="KW-0472">Membrane</keyword>
<feature type="transmembrane region" description="Helical" evidence="2">
    <location>
        <begin position="37"/>
        <end position="58"/>
    </location>
</feature>
<feature type="domain" description="Signal transduction histidine kinase internal region" evidence="3">
    <location>
        <begin position="154"/>
        <end position="233"/>
    </location>
</feature>
<name>A0A212UDZ2_9BACT</name>
<dbReference type="RefSeq" id="WP_088844662.1">
    <property type="nucleotide sequence ID" value="NZ_FYEW01000002.1"/>
</dbReference>
<dbReference type="InterPro" id="IPR050640">
    <property type="entry name" value="Bact_2-comp_sensor_kinase"/>
</dbReference>
<dbReference type="AlphaFoldDB" id="A0A212UDZ2"/>
<reference evidence="5" key="1">
    <citation type="submission" date="2017-06" db="EMBL/GenBank/DDBJ databases">
        <authorList>
            <person name="Varghese N."/>
            <person name="Submissions S."/>
        </authorList>
    </citation>
    <scope>NUCLEOTIDE SEQUENCE [LARGE SCALE GENOMIC DNA]</scope>
    <source>
        <strain evidence="5">DSM 11116</strain>
    </source>
</reference>
<dbReference type="Pfam" id="PF06580">
    <property type="entry name" value="His_kinase"/>
    <property type="match status" value="1"/>
</dbReference>
<dbReference type="PANTHER" id="PTHR34220">
    <property type="entry name" value="SENSOR HISTIDINE KINASE YPDA"/>
    <property type="match status" value="1"/>
</dbReference>
<feature type="compositionally biased region" description="Pro residues" evidence="1">
    <location>
        <begin position="342"/>
        <end position="351"/>
    </location>
</feature>
<dbReference type="OrthoDB" id="9792992at2"/>
<keyword evidence="2" id="KW-1133">Transmembrane helix</keyword>
<sequence length="362" mass="41941">MNRQTLRYHLLGWGLLVAYDFVGIYGQHLSNLRQMLLLQFTFRLSMMSIFYYCFLLLFPRYLRKNRVPHLLLGLVLAPVVFAATRYALEQGLLPLLFGFSNYTGEVNLLHYLRDNVERGLPMMMVAATAWGVQDAFMQERRRETHQLLQEKTQAELAFLKTQINPHFLYNTLNYIYSEAYLVSEPLAEAVLRLSDLMRYMLHDSPDGKVEVRQEVAYLENYLALHRMRFEDKFFVEFTQQGAPQEQRVAALMLVPFVENALKHGIIHQAEKPVEIRLTFPTPQHLLFEVHNHISHHQKDHTTGIGLANLRRRLDLLYPEQYELAIENDGSVHHTRLLLPLDGPRPLPPATPPGRAVLAESAA</sequence>
<dbReference type="PANTHER" id="PTHR34220:SF7">
    <property type="entry name" value="SENSOR HISTIDINE KINASE YPDA"/>
    <property type="match status" value="1"/>
</dbReference>
<dbReference type="InterPro" id="IPR036890">
    <property type="entry name" value="HATPase_C_sf"/>
</dbReference>
<keyword evidence="4" id="KW-0418">Kinase</keyword>
<dbReference type="EMBL" id="FYEW01000002">
    <property type="protein sequence ID" value="SNC76465.1"/>
    <property type="molecule type" value="Genomic_DNA"/>
</dbReference>
<organism evidence="4 5">
    <name type="scientific">Hymenobacter gelipurpurascens</name>
    <dbReference type="NCBI Taxonomy" id="89968"/>
    <lineage>
        <taxon>Bacteria</taxon>
        <taxon>Pseudomonadati</taxon>
        <taxon>Bacteroidota</taxon>
        <taxon>Cytophagia</taxon>
        <taxon>Cytophagales</taxon>
        <taxon>Hymenobacteraceae</taxon>
        <taxon>Hymenobacter</taxon>
    </lineage>
</organism>
<dbReference type="GO" id="GO:0000155">
    <property type="term" value="F:phosphorelay sensor kinase activity"/>
    <property type="evidence" value="ECO:0007669"/>
    <property type="project" value="InterPro"/>
</dbReference>
<evidence type="ECO:0000313" key="5">
    <source>
        <dbReference type="Proteomes" id="UP000198131"/>
    </source>
</evidence>
<proteinExistence type="predicted"/>
<feature type="region of interest" description="Disordered" evidence="1">
    <location>
        <begin position="342"/>
        <end position="362"/>
    </location>
</feature>
<protein>
    <submittedName>
        <fullName evidence="4">Histidine kinase</fullName>
    </submittedName>
</protein>
<evidence type="ECO:0000256" key="2">
    <source>
        <dbReference type="SAM" id="Phobius"/>
    </source>
</evidence>
<keyword evidence="2" id="KW-0812">Transmembrane</keyword>
<evidence type="ECO:0000313" key="4">
    <source>
        <dbReference type="EMBL" id="SNC76465.1"/>
    </source>
</evidence>
<dbReference type="InterPro" id="IPR010559">
    <property type="entry name" value="Sig_transdc_His_kin_internal"/>
</dbReference>
<keyword evidence="5" id="KW-1185">Reference proteome</keyword>
<feature type="transmembrane region" description="Helical" evidence="2">
    <location>
        <begin position="7"/>
        <end position="25"/>
    </location>
</feature>
<evidence type="ECO:0000256" key="1">
    <source>
        <dbReference type="SAM" id="MobiDB-lite"/>
    </source>
</evidence>
<feature type="transmembrane region" description="Helical" evidence="2">
    <location>
        <begin position="70"/>
        <end position="88"/>
    </location>
</feature>
<accession>A0A212UDZ2</accession>
<evidence type="ECO:0000259" key="3">
    <source>
        <dbReference type="Pfam" id="PF06580"/>
    </source>
</evidence>
<dbReference type="GO" id="GO:0016020">
    <property type="term" value="C:membrane"/>
    <property type="evidence" value="ECO:0007669"/>
    <property type="project" value="InterPro"/>
</dbReference>
<gene>
    <name evidence="4" type="ORF">SAMN06265337_3400</name>
</gene>
<keyword evidence="4" id="KW-0808">Transferase</keyword>
<dbReference type="Gene3D" id="3.30.565.10">
    <property type="entry name" value="Histidine kinase-like ATPase, C-terminal domain"/>
    <property type="match status" value="1"/>
</dbReference>